<organism evidence="3 4">
    <name type="scientific">Catenuloplanes atrovinosus</name>
    <dbReference type="NCBI Taxonomy" id="137266"/>
    <lineage>
        <taxon>Bacteria</taxon>
        <taxon>Bacillati</taxon>
        <taxon>Actinomycetota</taxon>
        <taxon>Actinomycetes</taxon>
        <taxon>Micromonosporales</taxon>
        <taxon>Micromonosporaceae</taxon>
        <taxon>Catenuloplanes</taxon>
    </lineage>
</organism>
<accession>A0AAE3YS07</accession>
<comment type="caution">
    <text evidence="3">The sequence shown here is derived from an EMBL/GenBank/DDBJ whole genome shotgun (WGS) entry which is preliminary data.</text>
</comment>
<evidence type="ECO:0000313" key="4">
    <source>
        <dbReference type="Proteomes" id="UP001183643"/>
    </source>
</evidence>
<feature type="region of interest" description="Disordered" evidence="1">
    <location>
        <begin position="273"/>
        <end position="301"/>
    </location>
</feature>
<evidence type="ECO:0000256" key="2">
    <source>
        <dbReference type="SAM" id="SignalP"/>
    </source>
</evidence>
<name>A0AAE3YS07_9ACTN</name>
<keyword evidence="4" id="KW-1185">Reference proteome</keyword>
<protein>
    <submittedName>
        <fullName evidence="3">Dienelactone hydrolase</fullName>
    </submittedName>
</protein>
<dbReference type="RefSeq" id="WP_310369962.1">
    <property type="nucleotide sequence ID" value="NZ_JAVDYB010000001.1"/>
</dbReference>
<dbReference type="SUPFAM" id="SSF53474">
    <property type="entry name" value="alpha/beta-Hydrolases"/>
    <property type="match status" value="1"/>
</dbReference>
<gene>
    <name evidence="3" type="ORF">J2S41_004354</name>
</gene>
<sequence>MRKLLRAAVAVAALAATVVGVQTAQAGTDPVAVAGYDLGDTAFTDPVDWPDGASELRAVVHYPRRSSGALPVVVLLHGQQLSCYSTDEADWGSWPCPAGVPPYPSHRGYDYLGRALARDGFAVVSLSASGLNHHMGVAQQRARLVNRHLELLKEITTSGGVPVTDLATGRPADLRGRLDLTRVGTMGHSVGGEGVMHQAADSQRGAVPAGVRIRGVVSLASPGPSGFYDTRVTTAPIAVVSAGCWGLGSEEYTQAEGVHGFRTRVVKGNHNFYNTEWTTGPGPTDGDDTECPEQTGRPTAEQHRSLAVTYLRAFYGYALNGDRSGLPVLTGARPFPGVATETVTF</sequence>
<dbReference type="Gene3D" id="3.40.50.1820">
    <property type="entry name" value="alpha/beta hydrolase"/>
    <property type="match status" value="1"/>
</dbReference>
<evidence type="ECO:0000256" key="1">
    <source>
        <dbReference type="SAM" id="MobiDB-lite"/>
    </source>
</evidence>
<keyword evidence="3" id="KW-0378">Hydrolase</keyword>
<dbReference type="GO" id="GO:0016787">
    <property type="term" value="F:hydrolase activity"/>
    <property type="evidence" value="ECO:0007669"/>
    <property type="project" value="UniProtKB-KW"/>
</dbReference>
<reference evidence="3" key="1">
    <citation type="submission" date="2023-07" db="EMBL/GenBank/DDBJ databases">
        <title>Sequencing the genomes of 1000 actinobacteria strains.</title>
        <authorList>
            <person name="Klenk H.-P."/>
        </authorList>
    </citation>
    <scope>NUCLEOTIDE SEQUENCE</scope>
    <source>
        <strain evidence="3">DSM 44707</strain>
    </source>
</reference>
<evidence type="ECO:0000313" key="3">
    <source>
        <dbReference type="EMBL" id="MDR7277576.1"/>
    </source>
</evidence>
<feature type="signal peptide" evidence="2">
    <location>
        <begin position="1"/>
        <end position="26"/>
    </location>
</feature>
<dbReference type="InterPro" id="IPR029058">
    <property type="entry name" value="AB_hydrolase_fold"/>
</dbReference>
<dbReference type="EMBL" id="JAVDYB010000001">
    <property type="protein sequence ID" value="MDR7277576.1"/>
    <property type="molecule type" value="Genomic_DNA"/>
</dbReference>
<dbReference type="AlphaFoldDB" id="A0AAE3YS07"/>
<feature type="chain" id="PRO_5041910599" evidence="2">
    <location>
        <begin position="27"/>
        <end position="345"/>
    </location>
</feature>
<proteinExistence type="predicted"/>
<keyword evidence="2" id="KW-0732">Signal</keyword>
<dbReference type="Proteomes" id="UP001183643">
    <property type="component" value="Unassembled WGS sequence"/>
</dbReference>